<dbReference type="EMBL" id="LR746271">
    <property type="protein sequence ID" value="CAA7400634.1"/>
    <property type="molecule type" value="Genomic_DNA"/>
</dbReference>
<accession>A0A7I8KUG6</accession>
<keyword evidence="3" id="KW-1185">Reference proteome</keyword>
<gene>
    <name evidence="2" type="ORF">SI8410_08011312</name>
</gene>
<feature type="signal peptide" evidence="1">
    <location>
        <begin position="1"/>
        <end position="26"/>
    </location>
</feature>
<dbReference type="PANTHER" id="PTHR31676:SF110">
    <property type="entry name" value="TRANSMEMBRANE PROTEIN"/>
    <property type="match status" value="1"/>
</dbReference>
<evidence type="ECO:0000313" key="3">
    <source>
        <dbReference type="Proteomes" id="UP000663760"/>
    </source>
</evidence>
<dbReference type="Pfam" id="PF04398">
    <property type="entry name" value="DUF538"/>
    <property type="match status" value="1"/>
</dbReference>
<dbReference type="OrthoDB" id="754232at2759"/>
<reference evidence="2" key="1">
    <citation type="submission" date="2020-02" db="EMBL/GenBank/DDBJ databases">
        <authorList>
            <person name="Scholz U."/>
            <person name="Mascher M."/>
            <person name="Fiebig A."/>
        </authorList>
    </citation>
    <scope>NUCLEOTIDE SEQUENCE</scope>
</reference>
<sequence length="185" mass="19684">MVLRRGRWSTAASIVVALVVVASSVAEPPAPEREMQEALRAQGLPIGLLPRGVRGFKIDGEGRFEALLASACNAQFENEVHYDANVTGTLSYGRIASVSGISAQELFLWFPVKGIHVDLPSSGIVYFDVGVVFKRFSLSLFQTPPECRANPPEAGGTPAAAVDGVHPSLLLSGVPPGHPRSRLQI</sequence>
<dbReference type="InterPro" id="IPR036758">
    <property type="entry name" value="At5g01610-like"/>
</dbReference>
<dbReference type="InterPro" id="IPR007493">
    <property type="entry name" value="DUF538"/>
</dbReference>
<dbReference type="FunFam" id="2.30.240.10:FF:000002">
    <property type="entry name" value="Uncharacterized protein At3g07460"/>
    <property type="match status" value="1"/>
</dbReference>
<dbReference type="AlphaFoldDB" id="A0A7I8KUG6"/>
<evidence type="ECO:0000313" key="2">
    <source>
        <dbReference type="EMBL" id="CAA7400634.1"/>
    </source>
</evidence>
<feature type="chain" id="PRO_5029881488" evidence="1">
    <location>
        <begin position="27"/>
        <end position="185"/>
    </location>
</feature>
<keyword evidence="1" id="KW-0732">Signal</keyword>
<proteinExistence type="predicted"/>
<protein>
    <submittedName>
        <fullName evidence="2">Uncharacterized protein</fullName>
    </submittedName>
</protein>
<evidence type="ECO:0000256" key="1">
    <source>
        <dbReference type="SAM" id="SignalP"/>
    </source>
</evidence>
<dbReference type="PANTHER" id="PTHR31676">
    <property type="entry name" value="T31J12.3 PROTEIN-RELATED"/>
    <property type="match status" value="1"/>
</dbReference>
<dbReference type="Proteomes" id="UP000663760">
    <property type="component" value="Chromosome 8"/>
</dbReference>
<dbReference type="SUPFAM" id="SSF141562">
    <property type="entry name" value="At5g01610-like"/>
    <property type="match status" value="1"/>
</dbReference>
<organism evidence="2 3">
    <name type="scientific">Spirodela intermedia</name>
    <name type="common">Intermediate duckweed</name>
    <dbReference type="NCBI Taxonomy" id="51605"/>
    <lineage>
        <taxon>Eukaryota</taxon>
        <taxon>Viridiplantae</taxon>
        <taxon>Streptophyta</taxon>
        <taxon>Embryophyta</taxon>
        <taxon>Tracheophyta</taxon>
        <taxon>Spermatophyta</taxon>
        <taxon>Magnoliopsida</taxon>
        <taxon>Liliopsida</taxon>
        <taxon>Araceae</taxon>
        <taxon>Lemnoideae</taxon>
        <taxon>Spirodela</taxon>
    </lineage>
</organism>
<dbReference type="Gene3D" id="2.30.240.10">
    <property type="entry name" value="At5g01610-like"/>
    <property type="match status" value="1"/>
</dbReference>
<name>A0A7I8KUG6_SPIIN</name>